<sequence>MTDYKSAYRKQLEDAQARMAGSTEVFFDASKSLQDRLEAFKNFGTFNEEEHIRKGMEILHDDTQPEDLRAAILEGLINEVSRNEKLMDEVIVILRDASAPVKLRRAALTVLQASSFSSSIFPVKRPAYLNALRDLIDSADPILKQSAMEHLAMNNDSYIQSRLVEGLKEPDKEITPPEVAIQLLSYDLHAEHFPILREIAENPPNVRSKKEALRNLAADPDSRDLLLQNLQDPTVDPETRHVCAVALETVLPGDAQPYAKAIILDENEDEELKTAMLNTLTYSVETNALNDSEFKHKLENAKQQIASPNFKAVYSQYKSAAEQIKKNK</sequence>
<dbReference type="InterPro" id="IPR016024">
    <property type="entry name" value="ARM-type_fold"/>
</dbReference>
<dbReference type="InterPro" id="IPR011989">
    <property type="entry name" value="ARM-like"/>
</dbReference>
<organism evidence="1 2">
    <name type="scientific">Rufibacter tibetensis</name>
    <dbReference type="NCBI Taxonomy" id="512763"/>
    <lineage>
        <taxon>Bacteria</taxon>
        <taxon>Pseudomonadati</taxon>
        <taxon>Bacteroidota</taxon>
        <taxon>Cytophagia</taxon>
        <taxon>Cytophagales</taxon>
        <taxon>Hymenobacteraceae</taxon>
        <taxon>Rufibacter</taxon>
    </lineage>
</organism>
<dbReference type="STRING" id="512763.DC20_00360"/>
<name>A0A0P0CTV7_9BACT</name>
<reference evidence="1 2" key="1">
    <citation type="submission" date="2015-08" db="EMBL/GenBank/DDBJ databases">
        <title>Complete genome sequence of Rufibacter tibetensis strain 1351t, a radiation-resistant bacterium from tibet plateau.</title>
        <authorList>
            <person name="Dai J."/>
        </authorList>
    </citation>
    <scope>NUCLEOTIDE SEQUENCE [LARGE SCALE GENOMIC DNA]</scope>
    <source>
        <strain evidence="1 2">1351</strain>
    </source>
</reference>
<proteinExistence type="predicted"/>
<accession>A0A0P0CTV7</accession>
<dbReference type="SUPFAM" id="SSF48371">
    <property type="entry name" value="ARM repeat"/>
    <property type="match status" value="1"/>
</dbReference>
<dbReference type="EMBL" id="CP012643">
    <property type="protein sequence ID" value="ALI97725.1"/>
    <property type="molecule type" value="Genomic_DNA"/>
</dbReference>
<dbReference type="Proteomes" id="UP000061382">
    <property type="component" value="Chromosome"/>
</dbReference>
<evidence type="ECO:0000313" key="1">
    <source>
        <dbReference type="EMBL" id="ALI97725.1"/>
    </source>
</evidence>
<keyword evidence="2" id="KW-1185">Reference proteome</keyword>
<dbReference type="AlphaFoldDB" id="A0A0P0CTV7"/>
<dbReference type="PATRIC" id="fig|512763.3.peg.77"/>
<protein>
    <recommendedName>
        <fullName evidence="3">HEAT repeat domain-containing protein</fullName>
    </recommendedName>
</protein>
<gene>
    <name evidence="1" type="ORF">DC20_00360</name>
</gene>
<dbReference type="Gene3D" id="1.25.10.10">
    <property type="entry name" value="Leucine-rich Repeat Variant"/>
    <property type="match status" value="1"/>
</dbReference>
<dbReference type="KEGG" id="rti:DC20_00360"/>
<evidence type="ECO:0000313" key="2">
    <source>
        <dbReference type="Proteomes" id="UP000061382"/>
    </source>
</evidence>
<dbReference type="OrthoDB" id="1491265at2"/>
<evidence type="ECO:0008006" key="3">
    <source>
        <dbReference type="Google" id="ProtNLM"/>
    </source>
</evidence>
<dbReference type="RefSeq" id="WP_062542015.1">
    <property type="nucleotide sequence ID" value="NZ_CP012643.1"/>
</dbReference>